<dbReference type="AlphaFoldDB" id="A0AAD9TIX4"/>
<organism evidence="3 4">
    <name type="scientific">Dipteronia dyeriana</name>
    <dbReference type="NCBI Taxonomy" id="168575"/>
    <lineage>
        <taxon>Eukaryota</taxon>
        <taxon>Viridiplantae</taxon>
        <taxon>Streptophyta</taxon>
        <taxon>Embryophyta</taxon>
        <taxon>Tracheophyta</taxon>
        <taxon>Spermatophyta</taxon>
        <taxon>Magnoliopsida</taxon>
        <taxon>eudicotyledons</taxon>
        <taxon>Gunneridae</taxon>
        <taxon>Pentapetalae</taxon>
        <taxon>rosids</taxon>
        <taxon>malvids</taxon>
        <taxon>Sapindales</taxon>
        <taxon>Sapindaceae</taxon>
        <taxon>Hippocastanoideae</taxon>
        <taxon>Acereae</taxon>
        <taxon>Dipteronia</taxon>
    </lineage>
</organism>
<feature type="domain" description="Sieve element occlusion C-terminal" evidence="2">
    <location>
        <begin position="481"/>
        <end position="711"/>
    </location>
</feature>
<evidence type="ECO:0000313" key="3">
    <source>
        <dbReference type="EMBL" id="KAK2636627.1"/>
    </source>
</evidence>
<evidence type="ECO:0000313" key="4">
    <source>
        <dbReference type="Proteomes" id="UP001280121"/>
    </source>
</evidence>
<dbReference type="GO" id="GO:0010088">
    <property type="term" value="P:phloem development"/>
    <property type="evidence" value="ECO:0007669"/>
    <property type="project" value="InterPro"/>
</dbReference>
<evidence type="ECO:0000259" key="1">
    <source>
        <dbReference type="Pfam" id="PF14576"/>
    </source>
</evidence>
<name>A0AAD9TIX4_9ROSI</name>
<sequence>MDLTIVPHKMMQHQFGRGDRHMFSSSDDQGMLKQVLASHAPDGREFAVKPLLYIIEDVFRRSAPGIPGFVLGSKDDQSDVLDDKAFQSGFFDMLDLLSFTINKVSCEISCKCSGGGDAHATTLGIFNTLASYSWDAKVVLAMAAFALNYGEFWVVAQLYPTNPLAKSVALLKQLPEILERADTLKSKFEALSNLIKAMLDVAKCIIEFKELPAQYITPDTPEIVAATAHIPTAVYWTIRSIVASAAQIMGLVGMGHEYIVSTAEAWELSSLAHKVNSIHSHLKTQLNLCYKIIDEKIQIETYQALIRLIEAPHIDNMKVVRALIYAKDDQLPLVIIEGSTRRRASLDVLRRKNVLLLITDLDVSLDELMILEQLYQESRQHSTRTESQYEVVWMPVMDRTAQWTEEKQQKFEYVQGTVPWYSIHHPSMVDPAVTRYIKEFWHFKKKPVLVVLDLQGKVVNTNALHMMWIWGSAAFPFTSAREEALWREEIWRLELLADTVDASIPAWITKKSLVCLYGGEDTEWIRKFTATAQAVARAAGITLEMLYVGKGNPKDKVRKNISTIISEKLSHTLQDIRFIWFFWVRLESMWHSKMKHGKSAENDPILQEIVTMLSFDGSEHCWAVFCTGAEHEMAKAKGETIMQCFTDFDLWKKNAENAGFLPALIQRLKDNQPPGHCNRLILPGIAGTIPERVVCSECNKPMEKFIMYRCCDE</sequence>
<dbReference type="InterPro" id="IPR027944">
    <property type="entry name" value="SEO_C"/>
</dbReference>
<dbReference type="Proteomes" id="UP001280121">
    <property type="component" value="Unassembled WGS sequence"/>
</dbReference>
<dbReference type="Pfam" id="PF14576">
    <property type="entry name" value="SEO_N"/>
    <property type="match status" value="1"/>
</dbReference>
<dbReference type="EMBL" id="JANJYI010000009">
    <property type="protein sequence ID" value="KAK2636627.1"/>
    <property type="molecule type" value="Genomic_DNA"/>
</dbReference>
<gene>
    <name evidence="3" type="ORF">Ddye_031419</name>
</gene>
<feature type="domain" description="Sieve element occlusion N-terminal" evidence="1">
    <location>
        <begin position="26"/>
        <end position="313"/>
    </location>
</feature>
<accession>A0AAD9TIX4</accession>
<evidence type="ECO:0000259" key="2">
    <source>
        <dbReference type="Pfam" id="PF14577"/>
    </source>
</evidence>
<keyword evidence="4" id="KW-1185">Reference proteome</keyword>
<dbReference type="PANTHER" id="PTHR33232">
    <property type="entry name" value="PROTEIN SIEVE ELEMENT OCCLUSION B-LIKE"/>
    <property type="match status" value="1"/>
</dbReference>
<reference evidence="3" key="1">
    <citation type="journal article" date="2023" name="Plant J.">
        <title>Genome sequences and population genomics provide insights into the demographic history, inbreeding, and mutation load of two 'living fossil' tree species of Dipteronia.</title>
        <authorList>
            <person name="Feng Y."/>
            <person name="Comes H.P."/>
            <person name="Chen J."/>
            <person name="Zhu S."/>
            <person name="Lu R."/>
            <person name="Zhang X."/>
            <person name="Li P."/>
            <person name="Qiu J."/>
            <person name="Olsen K.M."/>
            <person name="Qiu Y."/>
        </authorList>
    </citation>
    <scope>NUCLEOTIDE SEQUENCE</scope>
    <source>
        <strain evidence="3">KIB01</strain>
    </source>
</reference>
<dbReference type="InterPro" id="IPR039299">
    <property type="entry name" value="SEOA"/>
</dbReference>
<dbReference type="PANTHER" id="PTHR33232:SF20">
    <property type="entry name" value="PROTEIN SIEVE ELEMENT OCCLUSION B-LIKE"/>
    <property type="match status" value="1"/>
</dbReference>
<evidence type="ECO:0008006" key="5">
    <source>
        <dbReference type="Google" id="ProtNLM"/>
    </source>
</evidence>
<dbReference type="InterPro" id="IPR027942">
    <property type="entry name" value="SEO_N"/>
</dbReference>
<comment type="caution">
    <text evidence="3">The sequence shown here is derived from an EMBL/GenBank/DDBJ whole genome shotgun (WGS) entry which is preliminary data.</text>
</comment>
<protein>
    <recommendedName>
        <fullName evidence="5">Sieve element occlusion</fullName>
    </recommendedName>
</protein>
<proteinExistence type="predicted"/>
<dbReference type="Pfam" id="PF14577">
    <property type="entry name" value="SEO_C"/>
    <property type="match status" value="1"/>
</dbReference>